<dbReference type="InterPro" id="IPR011035">
    <property type="entry name" value="Ribosomal_bL25/Gln-tRNA_synth"/>
</dbReference>
<keyword evidence="3 5" id="KW-0689">Ribosomal protein</keyword>
<dbReference type="InterPro" id="IPR029751">
    <property type="entry name" value="Ribosomal_L25_dom"/>
</dbReference>
<keyword evidence="2 5" id="KW-0694">RNA-binding</keyword>
<sequence>MAVLTTGFDAPHVDLIAILRPTESVSLYQQIVGRGLRLAPGKTDCLILDYAGNPHDLYAPEVGTPKGKSDNVPVQVFCPACGFANTFWGKTTADGTLIEHFGRRCQGWFEDDDGHREQCDFRFRFKNCPQCNAENDIAARRCRECDTILVDPDDMLKAALKLKDALVLRCSGMDLQHGADDKGPWLKITYYDEDGADVSERFRLQTPAQRTAFEQLFIRPHTRTPGVPLRWITAADILAQRALLRHPDFVVARMKGQYWQVRGENVRLPGTLPPGQRTALIGIKAEVLIAVKTSGGYNAARFCIRKADHLPAAGSPVAGFKYRETSMFTIDAEVRKEQGKGASRRLRAANKFPAIIYGGEATPVAIELDQDKLWNIQGKAEFYGEVLTIVLDGKEEKVKVQAVQRHPFKPKLSHIDFVRA</sequence>
<dbReference type="HAMAP" id="MF_01336">
    <property type="entry name" value="Ribosomal_bL25"/>
    <property type="match status" value="1"/>
</dbReference>
<dbReference type="SUPFAM" id="SSF57829">
    <property type="entry name" value="Zn-binding ribosomal proteins"/>
    <property type="match status" value="1"/>
</dbReference>
<proteinExistence type="inferred from homology"/>
<dbReference type="InterPro" id="IPR011332">
    <property type="entry name" value="Ribosomal_zn-bd"/>
</dbReference>
<dbReference type="Pfam" id="PF01386">
    <property type="entry name" value="Ribosomal_L25p"/>
    <property type="match status" value="1"/>
</dbReference>
<dbReference type="InterPro" id="IPR020055">
    <property type="entry name" value="Ribosomal_bL25_short"/>
</dbReference>
<evidence type="ECO:0000256" key="5">
    <source>
        <dbReference type="HAMAP-Rule" id="MF_01336"/>
    </source>
</evidence>
<dbReference type="SUPFAM" id="SSF52540">
    <property type="entry name" value="P-loop containing nucleoside triphosphate hydrolases"/>
    <property type="match status" value="1"/>
</dbReference>
<organism evidence="7 8">
    <name type="scientific">Raoultella terrigena</name>
    <name type="common">Klebsiella terrigena</name>
    <dbReference type="NCBI Taxonomy" id="577"/>
    <lineage>
        <taxon>Bacteria</taxon>
        <taxon>Pseudomonadati</taxon>
        <taxon>Pseudomonadota</taxon>
        <taxon>Gammaproteobacteria</taxon>
        <taxon>Enterobacterales</taxon>
        <taxon>Enterobacteriaceae</taxon>
        <taxon>Klebsiella/Raoultella group</taxon>
        <taxon>Raoultella</taxon>
    </lineage>
</organism>
<dbReference type="GO" id="GO:0005840">
    <property type="term" value="C:ribosome"/>
    <property type="evidence" value="ECO:0007669"/>
    <property type="project" value="UniProtKB-KW"/>
</dbReference>
<dbReference type="PANTHER" id="PTHR47396">
    <property type="entry name" value="TYPE I RESTRICTION ENZYME ECOKI R PROTEIN"/>
    <property type="match status" value="1"/>
</dbReference>
<comment type="subunit">
    <text evidence="5">Part of the 50S ribosomal subunit; part of the 5S rRNA/L5/L18/L25 subcomplex. Contacts the 5S rRNA. Binds to the 5S rRNA independently of L5 and L18.</text>
</comment>
<dbReference type="NCBIfam" id="NF004612">
    <property type="entry name" value="PRK05943.1"/>
    <property type="match status" value="1"/>
</dbReference>
<dbReference type="CDD" id="cd00495">
    <property type="entry name" value="Ribosomal_L25_TL5_CTC"/>
    <property type="match status" value="1"/>
</dbReference>
<evidence type="ECO:0000259" key="6">
    <source>
        <dbReference type="Pfam" id="PF01386"/>
    </source>
</evidence>
<evidence type="ECO:0000313" key="7">
    <source>
        <dbReference type="EMBL" id="VFS79270.1"/>
    </source>
</evidence>
<dbReference type="FunFam" id="2.40.240.10:FF:000002">
    <property type="entry name" value="50S ribosomal protein L25"/>
    <property type="match status" value="1"/>
</dbReference>
<comment type="similarity">
    <text evidence="5">Belongs to the bacterial ribosomal protein bL25 family.</text>
</comment>
<evidence type="ECO:0000256" key="1">
    <source>
        <dbReference type="ARBA" id="ARBA00022730"/>
    </source>
</evidence>
<keyword evidence="4 5" id="KW-0687">Ribonucleoprotein</keyword>
<dbReference type="Gene3D" id="2.40.240.10">
    <property type="entry name" value="Ribosomal Protein L25, Chain P"/>
    <property type="match status" value="1"/>
</dbReference>
<reference evidence="7 8" key="1">
    <citation type="submission" date="2019-03" db="EMBL/GenBank/DDBJ databases">
        <authorList>
            <consortium name="Pathogen Informatics"/>
        </authorList>
    </citation>
    <scope>NUCLEOTIDE SEQUENCE [LARGE SCALE GENOMIC DNA]</scope>
    <source>
        <strain evidence="7 8">NCTC13038</strain>
    </source>
</reference>
<dbReference type="InterPro" id="IPR027417">
    <property type="entry name" value="P-loop_NTPase"/>
</dbReference>
<evidence type="ECO:0000256" key="2">
    <source>
        <dbReference type="ARBA" id="ARBA00022884"/>
    </source>
</evidence>
<dbReference type="GO" id="GO:0006412">
    <property type="term" value="P:translation"/>
    <property type="evidence" value="ECO:0007669"/>
    <property type="project" value="UniProtKB-UniRule"/>
</dbReference>
<comment type="function">
    <text evidence="5">This is one of the proteins that binds to the 5S RNA in the ribosome where it forms part of the central protuberance.</text>
</comment>
<gene>
    <name evidence="5 7" type="primary">rplY</name>
    <name evidence="7" type="ORF">NCTC13038_04030</name>
</gene>
<name>A0A485C186_RAOTE</name>
<evidence type="ECO:0000256" key="4">
    <source>
        <dbReference type="ARBA" id="ARBA00023274"/>
    </source>
</evidence>
<dbReference type="GO" id="GO:0005829">
    <property type="term" value="C:cytosol"/>
    <property type="evidence" value="ECO:0007669"/>
    <property type="project" value="TreeGrafter"/>
</dbReference>
<dbReference type="InterPro" id="IPR020056">
    <property type="entry name" value="Rbsml_bL25/Gln-tRNA_synth_N"/>
</dbReference>
<dbReference type="InterPro" id="IPR050742">
    <property type="entry name" value="Helicase_Restrict-Modif_Enz"/>
</dbReference>
<evidence type="ECO:0000313" key="8">
    <source>
        <dbReference type="Proteomes" id="UP000332594"/>
    </source>
</evidence>
<accession>A0A485C186</accession>
<protein>
    <recommendedName>
        <fullName evidence="5">Large ribosomal subunit protein bL25</fullName>
    </recommendedName>
</protein>
<dbReference type="EMBL" id="CAADJG010000002">
    <property type="protein sequence ID" value="VFS79270.1"/>
    <property type="molecule type" value="Genomic_DNA"/>
</dbReference>
<feature type="domain" description="Large ribosomal subunit protein bL25 L25" evidence="6">
    <location>
        <begin position="330"/>
        <end position="417"/>
    </location>
</feature>
<keyword evidence="1 5" id="KW-0699">rRNA-binding</keyword>
<dbReference type="PANTHER" id="PTHR47396:SF1">
    <property type="entry name" value="ATP-DEPENDENT HELICASE IRC3-RELATED"/>
    <property type="match status" value="1"/>
</dbReference>
<dbReference type="Gene3D" id="3.40.50.300">
    <property type="entry name" value="P-loop containing nucleotide triphosphate hydrolases"/>
    <property type="match status" value="1"/>
</dbReference>
<dbReference type="AlphaFoldDB" id="A0A485C186"/>
<evidence type="ECO:0000256" key="3">
    <source>
        <dbReference type="ARBA" id="ARBA00022980"/>
    </source>
</evidence>
<dbReference type="GO" id="GO:1990904">
    <property type="term" value="C:ribonucleoprotein complex"/>
    <property type="evidence" value="ECO:0007669"/>
    <property type="project" value="UniProtKB-KW"/>
</dbReference>
<dbReference type="SUPFAM" id="SSF50715">
    <property type="entry name" value="Ribosomal protein L25-like"/>
    <property type="match status" value="1"/>
</dbReference>
<dbReference type="GO" id="GO:0003735">
    <property type="term" value="F:structural constituent of ribosome"/>
    <property type="evidence" value="ECO:0007669"/>
    <property type="project" value="InterPro"/>
</dbReference>
<dbReference type="GO" id="GO:0008097">
    <property type="term" value="F:5S rRNA binding"/>
    <property type="evidence" value="ECO:0007669"/>
    <property type="project" value="InterPro"/>
</dbReference>
<dbReference type="Proteomes" id="UP000332594">
    <property type="component" value="Unassembled WGS sequence"/>
</dbReference>